<feature type="signal peptide" evidence="8">
    <location>
        <begin position="1"/>
        <end position="29"/>
    </location>
</feature>
<dbReference type="Proteomes" id="UP000559027">
    <property type="component" value="Unassembled WGS sequence"/>
</dbReference>
<evidence type="ECO:0000256" key="6">
    <source>
        <dbReference type="ARBA" id="ARBA00023136"/>
    </source>
</evidence>
<feature type="domain" description="Glycosyltransferase 61 catalytic" evidence="9">
    <location>
        <begin position="180"/>
        <end position="404"/>
    </location>
</feature>
<dbReference type="GO" id="GO:0016020">
    <property type="term" value="C:membrane"/>
    <property type="evidence" value="ECO:0007669"/>
    <property type="project" value="UniProtKB-SubCell"/>
</dbReference>
<organism evidence="10 11">
    <name type="scientific">Leucocoprinus leucothites</name>
    <dbReference type="NCBI Taxonomy" id="201217"/>
    <lineage>
        <taxon>Eukaryota</taxon>
        <taxon>Fungi</taxon>
        <taxon>Dikarya</taxon>
        <taxon>Basidiomycota</taxon>
        <taxon>Agaricomycotina</taxon>
        <taxon>Agaricomycetes</taxon>
        <taxon>Agaricomycetidae</taxon>
        <taxon>Agaricales</taxon>
        <taxon>Agaricineae</taxon>
        <taxon>Agaricaceae</taxon>
        <taxon>Leucocoprinus</taxon>
    </lineage>
</organism>
<evidence type="ECO:0000313" key="10">
    <source>
        <dbReference type="EMBL" id="KAF5360656.1"/>
    </source>
</evidence>
<dbReference type="InterPro" id="IPR007657">
    <property type="entry name" value="Glycosyltransferase_61"/>
</dbReference>
<dbReference type="OrthoDB" id="529273at2759"/>
<dbReference type="EMBL" id="JAACJO010000003">
    <property type="protein sequence ID" value="KAF5360656.1"/>
    <property type="molecule type" value="Genomic_DNA"/>
</dbReference>
<accession>A0A8H5G9C2</accession>
<keyword evidence="2" id="KW-0328">Glycosyltransferase</keyword>
<sequence length="484" mass="55441">MAPPFPSRRELVLVSLLYFFLFFLNHSHSSKHTPLPSNSLRNAPHTLQVDDPTLVQTRLSWKNGPVPETNLIAHVPVPMFFSTGWTIFDRLYILNGIVYIVSDDPDSIPDVSFILSKGIPIDPGREAELARLPTDEHIRVISAEKARQLFGTGATIIDGATLLVNDPYQFPYLKHSITHYYHWSAELFFGFWRTYSTLDPKISADGNTTLPSARRIMFNHLDAQHWRDYAHMNEWVVRSSFPSVTMEFIDDWRDRAELGKPFVFDRVVIADRSAAMMSYNFHRYQRTASAPFALPGSVNWWMPIRNNVVKFAGLDPGVGRGTTGTPVITYISRQEWGRRMLIPEDHEKLVNELYKLRDNHGYEVNVVEAEKMSRVEQIRLAARTTILMGVHGNGLTSLVWMNPNPRSTIMEFFYPQGFAHDYEYTTRALGMTHYGFWGNEYFTSPDLPEPQYVEGFQGNSIPINGEVVARLCVERLSLAFEVDD</sequence>
<dbReference type="PANTHER" id="PTHR20961">
    <property type="entry name" value="GLYCOSYLTRANSFERASE"/>
    <property type="match status" value="1"/>
</dbReference>
<evidence type="ECO:0000256" key="5">
    <source>
        <dbReference type="ARBA" id="ARBA00022989"/>
    </source>
</evidence>
<evidence type="ECO:0000256" key="3">
    <source>
        <dbReference type="ARBA" id="ARBA00022679"/>
    </source>
</evidence>
<dbReference type="GO" id="GO:0097363">
    <property type="term" value="F:protein O-acetylglucosaminyltransferase activity"/>
    <property type="evidence" value="ECO:0007669"/>
    <property type="project" value="TreeGrafter"/>
</dbReference>
<feature type="chain" id="PRO_5034168550" description="Glycosyltransferase 61 catalytic domain-containing protein" evidence="8">
    <location>
        <begin position="30"/>
        <end position="484"/>
    </location>
</feature>
<dbReference type="InterPro" id="IPR049625">
    <property type="entry name" value="Glyco_transf_61_cat"/>
</dbReference>
<evidence type="ECO:0000256" key="2">
    <source>
        <dbReference type="ARBA" id="ARBA00022676"/>
    </source>
</evidence>
<dbReference type="Pfam" id="PF04577">
    <property type="entry name" value="Glyco_transf_61"/>
    <property type="match status" value="1"/>
</dbReference>
<evidence type="ECO:0000256" key="7">
    <source>
        <dbReference type="ARBA" id="ARBA00023180"/>
    </source>
</evidence>
<evidence type="ECO:0000256" key="8">
    <source>
        <dbReference type="SAM" id="SignalP"/>
    </source>
</evidence>
<gene>
    <name evidence="10" type="ORF">D9756_004847</name>
</gene>
<evidence type="ECO:0000256" key="4">
    <source>
        <dbReference type="ARBA" id="ARBA00022692"/>
    </source>
</evidence>
<evidence type="ECO:0000259" key="9">
    <source>
        <dbReference type="Pfam" id="PF04577"/>
    </source>
</evidence>
<evidence type="ECO:0000313" key="11">
    <source>
        <dbReference type="Proteomes" id="UP000559027"/>
    </source>
</evidence>
<comment type="subcellular location">
    <subcellularLocation>
        <location evidence="1">Membrane</location>
        <topology evidence="1">Single-pass membrane protein</topology>
    </subcellularLocation>
</comment>
<keyword evidence="7" id="KW-0325">Glycoprotein</keyword>
<reference evidence="10 11" key="1">
    <citation type="journal article" date="2020" name="ISME J.">
        <title>Uncovering the hidden diversity of litter-decomposition mechanisms in mushroom-forming fungi.</title>
        <authorList>
            <person name="Floudas D."/>
            <person name="Bentzer J."/>
            <person name="Ahren D."/>
            <person name="Johansson T."/>
            <person name="Persson P."/>
            <person name="Tunlid A."/>
        </authorList>
    </citation>
    <scope>NUCLEOTIDE SEQUENCE [LARGE SCALE GENOMIC DNA]</scope>
    <source>
        <strain evidence="10 11">CBS 146.42</strain>
    </source>
</reference>
<evidence type="ECO:0000256" key="1">
    <source>
        <dbReference type="ARBA" id="ARBA00004167"/>
    </source>
</evidence>
<keyword evidence="11" id="KW-1185">Reference proteome</keyword>
<keyword evidence="8" id="KW-0732">Signal</keyword>
<keyword evidence="3" id="KW-0808">Transferase</keyword>
<keyword evidence="5" id="KW-1133">Transmembrane helix</keyword>
<proteinExistence type="predicted"/>
<dbReference type="PANTHER" id="PTHR20961:SF38">
    <property type="entry name" value="PROTEIN O-LINKED-MANNOSE BETA-1,4-N-ACETYLGLUCOSAMINYLTRANSFERASE 2"/>
    <property type="match status" value="1"/>
</dbReference>
<keyword evidence="4" id="KW-0812">Transmembrane</keyword>
<comment type="caution">
    <text evidence="10">The sequence shown here is derived from an EMBL/GenBank/DDBJ whole genome shotgun (WGS) entry which is preliminary data.</text>
</comment>
<keyword evidence="6" id="KW-0472">Membrane</keyword>
<protein>
    <recommendedName>
        <fullName evidence="9">Glycosyltransferase 61 catalytic domain-containing protein</fullName>
    </recommendedName>
</protein>
<dbReference type="GO" id="GO:0035269">
    <property type="term" value="P:protein O-linked glycosylation via mannose"/>
    <property type="evidence" value="ECO:0007669"/>
    <property type="project" value="TreeGrafter"/>
</dbReference>
<dbReference type="AlphaFoldDB" id="A0A8H5G9C2"/>
<name>A0A8H5G9C2_9AGAR</name>
<dbReference type="GO" id="GO:0005783">
    <property type="term" value="C:endoplasmic reticulum"/>
    <property type="evidence" value="ECO:0007669"/>
    <property type="project" value="TreeGrafter"/>
</dbReference>